<dbReference type="EMBL" id="JBHSOG010000014">
    <property type="protein sequence ID" value="MFC5768675.1"/>
    <property type="molecule type" value="Genomic_DNA"/>
</dbReference>
<dbReference type="InterPro" id="IPR002523">
    <property type="entry name" value="MgTranspt_CorA/ZnTranspt_ZntB"/>
</dbReference>
<evidence type="ECO:0000256" key="1">
    <source>
        <dbReference type="ARBA" id="ARBA00004141"/>
    </source>
</evidence>
<evidence type="ECO:0000256" key="6">
    <source>
        <dbReference type="SAM" id="MobiDB-lite"/>
    </source>
</evidence>
<dbReference type="SUPFAM" id="SSF143865">
    <property type="entry name" value="CorA soluble domain-like"/>
    <property type="match status" value="1"/>
</dbReference>
<evidence type="ECO:0000313" key="9">
    <source>
        <dbReference type="Proteomes" id="UP001595974"/>
    </source>
</evidence>
<evidence type="ECO:0000256" key="5">
    <source>
        <dbReference type="ARBA" id="ARBA00023136"/>
    </source>
</evidence>
<sequence>MPSRPEPAEACGPLAPGKDQERAAPLERVTKLLQKQKLVESMVHSRSAPRQDLVETVVHRQHTAEFQHLLRQLATAEIAAILEALPIDDARLLWLQIAAERQNDMLWELPEELREQLVGHEEPGFSERQMNAFELVEGRLQQVTIRSRKDLTGVRPVWIDLVDTTAAERNYIGTFYGVELPDPGKVTDLEVSSRFHIEENEDIHLQSNFLLDRAGNSRSVPVAFVLHGGILFSLRNEELPVFRLQRRRARTQPGYVSDCKDLMLDLYGADVEHAADSLGGIYSTLGKVGRKVLSEKMSDEEAAAILAEIAEEEDINGRIRSNILDTQRAISFLMRCRILSPSQSDDAKQILRDIESLNSHTAFLFDKINFLMDATIGFININQNRRVNQLTVLGVVFMPINVLAGIGGMSEFSLMTQGIPLPVAYGGFIVGAGLVGWSTYVAVKHFENRKLKNPGRSGGR</sequence>
<evidence type="ECO:0000256" key="2">
    <source>
        <dbReference type="ARBA" id="ARBA00009765"/>
    </source>
</evidence>
<gene>
    <name evidence="8" type="ORF">ACFPTN_04765</name>
</gene>
<dbReference type="InterPro" id="IPR045863">
    <property type="entry name" value="CorA_TM1_TM2"/>
</dbReference>
<dbReference type="Pfam" id="PF01544">
    <property type="entry name" value="CorA"/>
    <property type="match status" value="1"/>
</dbReference>
<comment type="similarity">
    <text evidence="2">Belongs to the CorA metal ion transporter (MIT) (TC 1.A.35) family.</text>
</comment>
<accession>A0ABW1AN10</accession>
<feature type="transmembrane region" description="Helical" evidence="7">
    <location>
        <begin position="422"/>
        <end position="443"/>
    </location>
</feature>
<comment type="subcellular location">
    <subcellularLocation>
        <location evidence="1">Membrane</location>
        <topology evidence="1">Multi-pass membrane protein</topology>
    </subcellularLocation>
</comment>
<keyword evidence="4 7" id="KW-1133">Transmembrane helix</keyword>
<proteinExistence type="inferred from homology"/>
<keyword evidence="3 7" id="KW-0812">Transmembrane</keyword>
<reference evidence="9" key="1">
    <citation type="journal article" date="2019" name="Int. J. Syst. Evol. Microbiol.">
        <title>The Global Catalogue of Microorganisms (GCM) 10K type strain sequencing project: providing services to taxonomists for standard genome sequencing and annotation.</title>
        <authorList>
            <consortium name="The Broad Institute Genomics Platform"/>
            <consortium name="The Broad Institute Genome Sequencing Center for Infectious Disease"/>
            <person name="Wu L."/>
            <person name="Ma J."/>
        </authorList>
    </citation>
    <scope>NUCLEOTIDE SEQUENCE [LARGE SCALE GENOMIC DNA]</scope>
    <source>
        <strain evidence="9">SHR3</strain>
    </source>
</reference>
<protein>
    <submittedName>
        <fullName evidence="8">CorA family divalent cation transporter</fullName>
    </submittedName>
</protein>
<feature type="region of interest" description="Disordered" evidence="6">
    <location>
        <begin position="1"/>
        <end position="22"/>
    </location>
</feature>
<name>A0ABW1AN10_9RHOO</name>
<dbReference type="Gene3D" id="1.20.58.340">
    <property type="entry name" value="Magnesium transport protein CorA, transmembrane region"/>
    <property type="match status" value="1"/>
</dbReference>
<dbReference type="InterPro" id="IPR045861">
    <property type="entry name" value="CorA_cytoplasmic_dom"/>
</dbReference>
<evidence type="ECO:0000256" key="7">
    <source>
        <dbReference type="SAM" id="Phobius"/>
    </source>
</evidence>
<dbReference type="SUPFAM" id="SSF144083">
    <property type="entry name" value="Magnesium transport protein CorA, transmembrane region"/>
    <property type="match status" value="1"/>
</dbReference>
<dbReference type="Proteomes" id="UP001595974">
    <property type="component" value="Unassembled WGS sequence"/>
</dbReference>
<evidence type="ECO:0000313" key="8">
    <source>
        <dbReference type="EMBL" id="MFC5768675.1"/>
    </source>
</evidence>
<evidence type="ECO:0000256" key="3">
    <source>
        <dbReference type="ARBA" id="ARBA00022692"/>
    </source>
</evidence>
<dbReference type="RefSeq" id="WP_096448417.1">
    <property type="nucleotide sequence ID" value="NZ_JBHSOG010000014.1"/>
</dbReference>
<dbReference type="PANTHER" id="PTHR47685">
    <property type="entry name" value="MAGNESIUM TRANSPORT PROTEIN CORA"/>
    <property type="match status" value="1"/>
</dbReference>
<feature type="transmembrane region" description="Helical" evidence="7">
    <location>
        <begin position="390"/>
        <end position="410"/>
    </location>
</feature>
<comment type="caution">
    <text evidence="8">The sequence shown here is derived from an EMBL/GenBank/DDBJ whole genome shotgun (WGS) entry which is preliminary data.</text>
</comment>
<keyword evidence="9" id="KW-1185">Reference proteome</keyword>
<dbReference type="InterPro" id="IPR050829">
    <property type="entry name" value="CorA_MIT"/>
</dbReference>
<organism evidence="8 9">
    <name type="scientific">Thauera sinica</name>
    <dbReference type="NCBI Taxonomy" id="2665146"/>
    <lineage>
        <taxon>Bacteria</taxon>
        <taxon>Pseudomonadati</taxon>
        <taxon>Pseudomonadota</taxon>
        <taxon>Betaproteobacteria</taxon>
        <taxon>Rhodocyclales</taxon>
        <taxon>Zoogloeaceae</taxon>
        <taxon>Thauera</taxon>
    </lineage>
</organism>
<keyword evidence="5 7" id="KW-0472">Membrane</keyword>
<dbReference type="SUPFAM" id="SSF158791">
    <property type="entry name" value="MgtE N-terminal domain-like"/>
    <property type="match status" value="1"/>
</dbReference>
<dbReference type="PANTHER" id="PTHR47685:SF1">
    <property type="entry name" value="MAGNESIUM TRANSPORT PROTEIN CORA"/>
    <property type="match status" value="1"/>
</dbReference>
<evidence type="ECO:0000256" key="4">
    <source>
        <dbReference type="ARBA" id="ARBA00022989"/>
    </source>
</evidence>